<dbReference type="SUPFAM" id="SSF56281">
    <property type="entry name" value="Metallo-hydrolase/oxidoreductase"/>
    <property type="match status" value="1"/>
</dbReference>
<keyword evidence="3" id="KW-0378">Hydrolase</keyword>
<dbReference type="AlphaFoldDB" id="A0A5C0AWG2"/>
<keyword evidence="4" id="KW-1185">Reference proteome</keyword>
<dbReference type="GO" id="GO:0005737">
    <property type="term" value="C:cytoplasm"/>
    <property type="evidence" value="ECO:0007669"/>
    <property type="project" value="TreeGrafter"/>
</dbReference>
<evidence type="ECO:0000256" key="1">
    <source>
        <dbReference type="SAM" id="MobiDB-lite"/>
    </source>
</evidence>
<dbReference type="OrthoDB" id="9805728at2"/>
<feature type="domain" description="Metallo-beta-lactamase" evidence="2">
    <location>
        <begin position="89"/>
        <end position="286"/>
    </location>
</feature>
<dbReference type="Gene3D" id="3.60.15.10">
    <property type="entry name" value="Ribonuclease Z/Hydroxyacylglutathione hydrolase-like"/>
    <property type="match status" value="1"/>
</dbReference>
<protein>
    <submittedName>
        <fullName evidence="3">MBL fold metallo-hydrolase</fullName>
    </submittedName>
</protein>
<proteinExistence type="predicted"/>
<accession>A0A5C0AWG2</accession>
<dbReference type="Proteomes" id="UP000325161">
    <property type="component" value="Chromosome"/>
</dbReference>
<dbReference type="PANTHER" id="PTHR15032:SF4">
    <property type="entry name" value="N-ACYL-PHOSPHATIDYLETHANOLAMINE-HYDROLYZING PHOSPHOLIPASE D"/>
    <property type="match status" value="1"/>
</dbReference>
<dbReference type="GO" id="GO:0008270">
    <property type="term" value="F:zinc ion binding"/>
    <property type="evidence" value="ECO:0007669"/>
    <property type="project" value="InterPro"/>
</dbReference>
<feature type="region of interest" description="Disordered" evidence="1">
    <location>
        <begin position="1"/>
        <end position="23"/>
    </location>
</feature>
<dbReference type="CDD" id="cd16283">
    <property type="entry name" value="RomA-like_MBL-fold"/>
    <property type="match status" value="1"/>
</dbReference>
<dbReference type="InterPro" id="IPR001279">
    <property type="entry name" value="Metallo-B-lactamas"/>
</dbReference>
<reference evidence="3 4" key="1">
    <citation type="submission" date="2019-08" db="EMBL/GenBank/DDBJ databases">
        <title>Amphibian skin-associated Pigmentiphaga: genome sequence and occurrence across geography and hosts.</title>
        <authorList>
            <person name="Bletz M.C."/>
            <person name="Bunk B."/>
            <person name="Sproeer C."/>
            <person name="Biwer P."/>
            <person name="Reiter S."/>
            <person name="Rabemananjara F.C.E."/>
            <person name="Schulz S."/>
            <person name="Overmann J."/>
            <person name="Vences M."/>
        </authorList>
    </citation>
    <scope>NUCLEOTIDE SEQUENCE [LARGE SCALE GENOMIC DNA]</scope>
    <source>
        <strain evidence="3 4">Mada1488</strain>
    </source>
</reference>
<dbReference type="InterPro" id="IPR036866">
    <property type="entry name" value="RibonucZ/Hydroxyglut_hydro"/>
</dbReference>
<gene>
    <name evidence="3" type="ORF">FXN63_03760</name>
</gene>
<dbReference type="Pfam" id="PF12706">
    <property type="entry name" value="Lactamase_B_2"/>
    <property type="match status" value="1"/>
</dbReference>
<dbReference type="PANTHER" id="PTHR15032">
    <property type="entry name" value="N-ACYL-PHOSPHATIDYLETHANOLAMINE-HYDROLYZING PHOSPHOLIPASE D"/>
    <property type="match status" value="1"/>
</dbReference>
<dbReference type="EMBL" id="CP043046">
    <property type="protein sequence ID" value="QEI05051.1"/>
    <property type="molecule type" value="Genomic_DNA"/>
</dbReference>
<dbReference type="GO" id="GO:0070290">
    <property type="term" value="F:N-acylphosphatidylethanolamine-specific phospholipase D activity"/>
    <property type="evidence" value="ECO:0007669"/>
    <property type="project" value="InterPro"/>
</dbReference>
<evidence type="ECO:0000313" key="3">
    <source>
        <dbReference type="EMBL" id="QEI05051.1"/>
    </source>
</evidence>
<sequence length="335" mass="37936">MPWKNPYYDPNKPHHTPSGFQNLDENARRFGDVRRWQRERRANKLPKAPAQGYEAFRAQWWQAADFSGTGNAAWWLGHASLLLRLDGQTILTDPALSDRVSPVSFAGPRRLLPPGATVATLPRIDIVLISHSHYDHLDKPSIRKLLARFPDATYLVPIGLAAWMRARGISRVQELDWWDNTEIGGSTFTFVPAQHWTQRTLWDRNRSLWGGWVVRRGDFRFYFTGDTGYTRHLTEIGDRLGPFDLAAIPIGAYEPRWFMQTQHIDPSQAVQIHRELRCRHSFAIHWGAFELADDALDAPPEALAAAMADQGVDAATFEVIRTGARLDLPAIKGAG</sequence>
<dbReference type="PIRSF" id="PIRSF038896">
    <property type="entry name" value="NAPE-PLD"/>
    <property type="match status" value="1"/>
</dbReference>
<dbReference type="RefSeq" id="WP_148812978.1">
    <property type="nucleotide sequence ID" value="NZ_CP043046.1"/>
</dbReference>
<organism evidence="3 4">
    <name type="scientific">Pigmentiphaga aceris</name>
    <dbReference type="NCBI Taxonomy" id="1940612"/>
    <lineage>
        <taxon>Bacteria</taxon>
        <taxon>Pseudomonadati</taxon>
        <taxon>Pseudomonadota</taxon>
        <taxon>Betaproteobacteria</taxon>
        <taxon>Burkholderiales</taxon>
        <taxon>Alcaligenaceae</taxon>
        <taxon>Pigmentiphaga</taxon>
    </lineage>
</organism>
<evidence type="ECO:0000259" key="2">
    <source>
        <dbReference type="Pfam" id="PF12706"/>
    </source>
</evidence>
<dbReference type="KEGG" id="pacr:FXN63_03760"/>
<evidence type="ECO:0000313" key="4">
    <source>
        <dbReference type="Proteomes" id="UP000325161"/>
    </source>
</evidence>
<name>A0A5C0AWG2_9BURK</name>
<dbReference type="InterPro" id="IPR024884">
    <property type="entry name" value="NAPE-PLD"/>
</dbReference>